<dbReference type="Proteomes" id="UP000247409">
    <property type="component" value="Unassembled WGS sequence"/>
</dbReference>
<evidence type="ECO:0000256" key="6">
    <source>
        <dbReference type="ARBA" id="ARBA00022801"/>
    </source>
</evidence>
<dbReference type="NCBIfam" id="NF002076">
    <property type="entry name" value="PRK00913.2-3"/>
    <property type="match status" value="1"/>
</dbReference>
<feature type="signal peptide" evidence="7">
    <location>
        <begin position="1"/>
        <end position="24"/>
    </location>
</feature>
<dbReference type="Pfam" id="PF02789">
    <property type="entry name" value="Peptidase_M17_N"/>
    <property type="match status" value="1"/>
</dbReference>
<reference evidence="9 10" key="1">
    <citation type="journal article" date="2018" name="Mol. Biol. Evol.">
        <title>Analysis of the draft genome of the red seaweed Gracilariopsis chorda provides insights into genome size evolution in Rhodophyta.</title>
        <authorList>
            <person name="Lee J."/>
            <person name="Yang E.C."/>
            <person name="Graf L."/>
            <person name="Yang J.H."/>
            <person name="Qiu H."/>
            <person name="Zel Zion U."/>
            <person name="Chan C.X."/>
            <person name="Stephens T.G."/>
            <person name="Weber A.P.M."/>
            <person name="Boo G.H."/>
            <person name="Boo S.M."/>
            <person name="Kim K.M."/>
            <person name="Shin Y."/>
            <person name="Jung M."/>
            <person name="Lee S.J."/>
            <person name="Yim H.S."/>
            <person name="Lee J.H."/>
            <person name="Bhattacharya D."/>
            <person name="Yoon H.S."/>
        </authorList>
    </citation>
    <scope>NUCLEOTIDE SEQUENCE [LARGE SCALE GENOMIC DNA]</scope>
    <source>
        <strain evidence="9 10">SKKU-2015</strain>
        <tissue evidence="9">Whole body</tissue>
    </source>
</reference>
<dbReference type="HAMAP" id="MF_00181">
    <property type="entry name" value="Cytosol_peptidase_M17"/>
    <property type="match status" value="1"/>
</dbReference>
<keyword evidence="10" id="KW-1185">Reference proteome</keyword>
<dbReference type="InterPro" id="IPR043472">
    <property type="entry name" value="Macro_dom-like"/>
</dbReference>
<dbReference type="PROSITE" id="PS00631">
    <property type="entry name" value="CYTOSOL_AP"/>
    <property type="match status" value="1"/>
</dbReference>
<dbReference type="SUPFAM" id="SSF53187">
    <property type="entry name" value="Zn-dependent exopeptidases"/>
    <property type="match status" value="1"/>
</dbReference>
<dbReference type="GO" id="GO:0070006">
    <property type="term" value="F:metalloaminopeptidase activity"/>
    <property type="evidence" value="ECO:0007669"/>
    <property type="project" value="InterPro"/>
</dbReference>
<dbReference type="PRINTS" id="PR00481">
    <property type="entry name" value="LAMNOPPTDASE"/>
</dbReference>
<comment type="catalytic activity">
    <reaction evidence="1">
        <text>Release of an N-terminal amino acid, Xaa-|-Yaa-, in which Xaa is preferably Leu, but may be other amino acids including Pro although not Arg or Lys, and Yaa may be Pro. Amino acid amides and methyl esters are also readily hydrolyzed, but rates on arylamides are exceedingly low.</text>
        <dbReference type="EC" id="3.4.11.1"/>
    </reaction>
</comment>
<name>A0A2V3J9C2_9FLOR</name>
<dbReference type="PANTHER" id="PTHR11963:SF23">
    <property type="entry name" value="CYTOSOL AMINOPEPTIDASE"/>
    <property type="match status" value="1"/>
</dbReference>
<evidence type="ECO:0000256" key="2">
    <source>
        <dbReference type="ARBA" id="ARBA00001585"/>
    </source>
</evidence>
<dbReference type="Gene3D" id="3.40.220.10">
    <property type="entry name" value="Leucine Aminopeptidase, subunit E, domain 1"/>
    <property type="match status" value="1"/>
</dbReference>
<comment type="caution">
    <text evidence="9">The sequence shown here is derived from an EMBL/GenBank/DDBJ whole genome shotgun (WGS) entry which is preliminary data.</text>
</comment>
<evidence type="ECO:0000313" key="9">
    <source>
        <dbReference type="EMBL" id="PXF49530.1"/>
    </source>
</evidence>
<evidence type="ECO:0000256" key="5">
    <source>
        <dbReference type="ARBA" id="ARBA00022670"/>
    </source>
</evidence>
<gene>
    <name evidence="9" type="ORF">BWQ96_00600</name>
</gene>
<sequence length="580" mass="61255">MAPRIRTAAAFAHSFLTFRHSILACSPVSSASSSFLVPTRLPLRCAPPSRALSTRMVLATAKDRPGVLDTDDRGSVLLFPRDGRIAVEGAPALDAYSGDLLILALWAPEDDEAGFELPPSLNSLPTDVLSVLSDLVVESDFKAKSSSSTEVLRLMGGKVKRMALYGLGKKSKAPSSVAGAARFAVEKACKIKNVDSVGLFVDEITTECVTTAAEGAVVASYVDVRYKKEKKDYDKVPSKLGLVGVVNNPDNQSAIARGKDIAMGVITTKELVNAPANALTPATLAEAASQVASEAGLDITVLGRAACEEKGMGCYLGVGRGSADEPKFIHMTYKPSGEVKKKLCIVGKAVTFDTGGTNLKVGNSMIELMKFDMGGAAVAIGTAKVIGSLKPDNVEVHFIMPAVENMIGNNAIHPGDILKASNDKTVEVINTDAEGRLCLADAIVYAQNLGDVDCVVDIATLTGAIIVALGNDVAGMWSSSDKLAENILESGKAVGEQWWRMPLVDEYSEGLKSKIADLRNISTNRGGSSITAALFLKEFVETDKVEWAHLDIAGTVWSKEKGGATGHGVKTMVHWVENSV</sequence>
<dbReference type="InterPro" id="IPR000819">
    <property type="entry name" value="Peptidase_M17_C"/>
</dbReference>
<evidence type="ECO:0000313" key="10">
    <source>
        <dbReference type="Proteomes" id="UP000247409"/>
    </source>
</evidence>
<dbReference type="SUPFAM" id="SSF52949">
    <property type="entry name" value="Macro domain-like"/>
    <property type="match status" value="1"/>
</dbReference>
<dbReference type="Gene3D" id="3.40.630.10">
    <property type="entry name" value="Zn peptidases"/>
    <property type="match status" value="1"/>
</dbReference>
<dbReference type="InterPro" id="IPR023042">
    <property type="entry name" value="Peptidase_M17_leu_NH2_pept"/>
</dbReference>
<dbReference type="CDD" id="cd00433">
    <property type="entry name" value="Peptidase_M17"/>
    <property type="match status" value="1"/>
</dbReference>
<evidence type="ECO:0000256" key="4">
    <source>
        <dbReference type="ARBA" id="ARBA00022438"/>
    </source>
</evidence>
<dbReference type="AlphaFoldDB" id="A0A2V3J9C2"/>
<dbReference type="GO" id="GO:0030145">
    <property type="term" value="F:manganese ion binding"/>
    <property type="evidence" value="ECO:0007669"/>
    <property type="project" value="InterPro"/>
</dbReference>
<dbReference type="STRING" id="448386.A0A2V3J9C2"/>
<feature type="chain" id="PRO_5015884835" evidence="7">
    <location>
        <begin position="25"/>
        <end position="580"/>
    </location>
</feature>
<comment type="catalytic activity">
    <reaction evidence="2">
        <text>Release of N-terminal proline from a peptide.</text>
        <dbReference type="EC" id="3.4.11.5"/>
    </reaction>
</comment>
<evidence type="ECO:0000259" key="8">
    <source>
        <dbReference type="PROSITE" id="PS00631"/>
    </source>
</evidence>
<dbReference type="InterPro" id="IPR008283">
    <property type="entry name" value="Peptidase_M17_N"/>
</dbReference>
<keyword evidence="6" id="KW-0378">Hydrolase</keyword>
<dbReference type="PANTHER" id="PTHR11963">
    <property type="entry name" value="LEUCINE AMINOPEPTIDASE-RELATED"/>
    <property type="match status" value="1"/>
</dbReference>
<keyword evidence="7" id="KW-0732">Signal</keyword>
<evidence type="ECO:0000256" key="1">
    <source>
        <dbReference type="ARBA" id="ARBA00000135"/>
    </source>
</evidence>
<dbReference type="OrthoDB" id="412814at2759"/>
<dbReference type="GO" id="GO:0006508">
    <property type="term" value="P:proteolysis"/>
    <property type="evidence" value="ECO:0007669"/>
    <property type="project" value="UniProtKB-KW"/>
</dbReference>
<keyword evidence="5" id="KW-0645">Protease</keyword>
<dbReference type="GO" id="GO:0005737">
    <property type="term" value="C:cytoplasm"/>
    <property type="evidence" value="ECO:0007669"/>
    <property type="project" value="InterPro"/>
</dbReference>
<dbReference type="Pfam" id="PF00883">
    <property type="entry name" value="Peptidase_M17"/>
    <property type="match status" value="1"/>
</dbReference>
<dbReference type="EMBL" id="NBIV01000004">
    <property type="protein sequence ID" value="PXF49530.1"/>
    <property type="molecule type" value="Genomic_DNA"/>
</dbReference>
<comment type="similarity">
    <text evidence="3">Belongs to the peptidase M17 family.</text>
</comment>
<accession>A0A2V3J9C2</accession>
<evidence type="ECO:0000256" key="3">
    <source>
        <dbReference type="ARBA" id="ARBA00009528"/>
    </source>
</evidence>
<organism evidence="9 10">
    <name type="scientific">Gracilariopsis chorda</name>
    <dbReference type="NCBI Taxonomy" id="448386"/>
    <lineage>
        <taxon>Eukaryota</taxon>
        <taxon>Rhodophyta</taxon>
        <taxon>Florideophyceae</taxon>
        <taxon>Rhodymeniophycidae</taxon>
        <taxon>Gracilariales</taxon>
        <taxon>Gracilariaceae</taxon>
        <taxon>Gracilariopsis</taxon>
    </lineage>
</organism>
<feature type="domain" description="Cytosol aminopeptidase" evidence="8">
    <location>
        <begin position="430"/>
        <end position="437"/>
    </location>
</feature>
<proteinExistence type="inferred from homology"/>
<protein>
    <submittedName>
        <fullName evidence="9">Putative cytosol aminopeptidase</fullName>
    </submittedName>
</protein>
<dbReference type="InterPro" id="IPR011356">
    <property type="entry name" value="Leucine_aapep/pepB"/>
</dbReference>
<keyword evidence="4 9" id="KW-0031">Aminopeptidase</keyword>
<evidence type="ECO:0000256" key="7">
    <source>
        <dbReference type="SAM" id="SignalP"/>
    </source>
</evidence>